<dbReference type="Proteomes" id="UP001447188">
    <property type="component" value="Unassembled WGS sequence"/>
</dbReference>
<evidence type="ECO:0000313" key="7">
    <source>
        <dbReference type="EMBL" id="KAL0632170.1"/>
    </source>
</evidence>
<evidence type="ECO:0000256" key="2">
    <source>
        <dbReference type="ARBA" id="ARBA00022630"/>
    </source>
</evidence>
<name>A0ABR3G8S1_9PEZI</name>
<dbReference type="InterPro" id="IPR050416">
    <property type="entry name" value="FAD-linked_Oxidoreductase"/>
</dbReference>
<dbReference type="SUPFAM" id="SSF56176">
    <property type="entry name" value="FAD-binding/transporter-associated domain-like"/>
    <property type="match status" value="1"/>
</dbReference>
<sequence>MRFSSILTSFFVFTSVSIATDAQLVPSKANCLVLWAYFPKQVSYAESPAYNTTNSQFWDQTCILSPTCIFYPTSAHDVSIALKYLTSVKGRFAVKSGGHFSIPGYNNINDGVLISTERMKAMTWKAGDTVLELGAGVLWGEAYAKAAEKHKVVVGGRIPDIGVSGFLLGGGLSFIGAEYGFGCDNVVGFEIVLANGDIVYANGSKYADLYKALKGGSSNYGIVTRFDVSAYPDAGGWGGQLLFAIDSNATRERMLDAIADFHINGALDKKTGVIASFLTWPELGLNAFLGNVFYSQSVPTNSPPAALAGLLAVTGTAGLGNKTLGEVVSGTGAGATKGTARNTFHVGSVVATKESIHKVDEIFHAEFAKLANVPGLRTVLVFQAIPPSFVYAGYKNGGNPMGLDASRGTVSWISQSLSWKNAADESKIKLAQRTAKNAYMSWATANGLADKFLYLNDADEFQDVFASYGSENEKFLKKVKKVYDPERVFEKLMPGGYKV</sequence>
<keyword evidence="5" id="KW-0732">Signal</keyword>
<comment type="similarity">
    <text evidence="1">Belongs to the oxygen-dependent FAD-linked oxidoreductase family.</text>
</comment>
<dbReference type="PANTHER" id="PTHR42973">
    <property type="entry name" value="BINDING OXIDOREDUCTASE, PUTATIVE (AFU_ORTHOLOGUE AFUA_1G17690)-RELATED"/>
    <property type="match status" value="1"/>
</dbReference>
<protein>
    <recommendedName>
        <fullName evidence="6">FAD-binding PCMH-type domain-containing protein</fullName>
    </recommendedName>
</protein>
<evidence type="ECO:0000313" key="8">
    <source>
        <dbReference type="Proteomes" id="UP001447188"/>
    </source>
</evidence>
<evidence type="ECO:0000256" key="3">
    <source>
        <dbReference type="ARBA" id="ARBA00022827"/>
    </source>
</evidence>
<organism evidence="7 8">
    <name type="scientific">Discina gigas</name>
    <dbReference type="NCBI Taxonomy" id="1032678"/>
    <lineage>
        <taxon>Eukaryota</taxon>
        <taxon>Fungi</taxon>
        <taxon>Dikarya</taxon>
        <taxon>Ascomycota</taxon>
        <taxon>Pezizomycotina</taxon>
        <taxon>Pezizomycetes</taxon>
        <taxon>Pezizales</taxon>
        <taxon>Discinaceae</taxon>
        <taxon>Discina</taxon>
    </lineage>
</organism>
<dbReference type="InterPro" id="IPR016169">
    <property type="entry name" value="FAD-bd_PCMH_sub2"/>
</dbReference>
<reference evidence="7 8" key="1">
    <citation type="submission" date="2024-02" db="EMBL/GenBank/DDBJ databases">
        <title>Discinaceae phylogenomics.</title>
        <authorList>
            <person name="Dirks A.C."/>
            <person name="James T.Y."/>
        </authorList>
    </citation>
    <scope>NUCLEOTIDE SEQUENCE [LARGE SCALE GENOMIC DNA]</scope>
    <source>
        <strain evidence="7 8">ACD0624</strain>
    </source>
</reference>
<keyword evidence="2" id="KW-0285">Flavoprotein</keyword>
<feature type="signal peptide" evidence="5">
    <location>
        <begin position="1"/>
        <end position="22"/>
    </location>
</feature>
<evidence type="ECO:0000256" key="4">
    <source>
        <dbReference type="ARBA" id="ARBA00023002"/>
    </source>
</evidence>
<dbReference type="Gene3D" id="3.30.465.10">
    <property type="match status" value="1"/>
</dbReference>
<accession>A0ABR3G8S1</accession>
<feature type="domain" description="FAD-binding PCMH-type" evidence="6">
    <location>
        <begin position="62"/>
        <end position="233"/>
    </location>
</feature>
<dbReference type="InterPro" id="IPR036318">
    <property type="entry name" value="FAD-bd_PCMH-like_sf"/>
</dbReference>
<dbReference type="Pfam" id="PF01565">
    <property type="entry name" value="FAD_binding_4"/>
    <property type="match status" value="1"/>
</dbReference>
<keyword evidence="4" id="KW-0560">Oxidoreductase</keyword>
<dbReference type="InterPro" id="IPR016166">
    <property type="entry name" value="FAD-bd_PCMH"/>
</dbReference>
<gene>
    <name evidence="7" type="ORF">Q9L58_008963</name>
</gene>
<keyword evidence="8" id="KW-1185">Reference proteome</keyword>
<evidence type="ECO:0000256" key="5">
    <source>
        <dbReference type="SAM" id="SignalP"/>
    </source>
</evidence>
<feature type="chain" id="PRO_5045990025" description="FAD-binding PCMH-type domain-containing protein" evidence="5">
    <location>
        <begin position="23"/>
        <end position="499"/>
    </location>
</feature>
<evidence type="ECO:0000256" key="1">
    <source>
        <dbReference type="ARBA" id="ARBA00005466"/>
    </source>
</evidence>
<dbReference type="PANTHER" id="PTHR42973:SF13">
    <property type="entry name" value="FAD-BINDING PCMH-TYPE DOMAIN-CONTAINING PROTEIN"/>
    <property type="match status" value="1"/>
</dbReference>
<evidence type="ECO:0000259" key="6">
    <source>
        <dbReference type="PROSITE" id="PS51387"/>
    </source>
</evidence>
<keyword evidence="3" id="KW-0274">FAD</keyword>
<dbReference type="InterPro" id="IPR006094">
    <property type="entry name" value="Oxid_FAD_bind_N"/>
</dbReference>
<comment type="caution">
    <text evidence="7">The sequence shown here is derived from an EMBL/GenBank/DDBJ whole genome shotgun (WGS) entry which is preliminary data.</text>
</comment>
<dbReference type="PROSITE" id="PS51387">
    <property type="entry name" value="FAD_PCMH"/>
    <property type="match status" value="1"/>
</dbReference>
<dbReference type="EMBL" id="JBBBZM010000183">
    <property type="protein sequence ID" value="KAL0632170.1"/>
    <property type="molecule type" value="Genomic_DNA"/>
</dbReference>
<proteinExistence type="inferred from homology"/>